<dbReference type="SUPFAM" id="SSF103088">
    <property type="entry name" value="OmpA-like"/>
    <property type="match status" value="1"/>
</dbReference>
<dbReference type="Gene3D" id="3.30.1330.60">
    <property type="entry name" value="OmpA-like domain"/>
    <property type="match status" value="1"/>
</dbReference>
<dbReference type="InterPro" id="IPR036737">
    <property type="entry name" value="OmpA-like_sf"/>
</dbReference>
<dbReference type="Proteomes" id="UP000618986">
    <property type="component" value="Unassembled WGS sequence"/>
</dbReference>
<name>A0ABR6MBA5_MICEC</name>
<dbReference type="GeneID" id="300292942"/>
<accession>A0ABR6MBA5</accession>
<gene>
    <name evidence="3" type="ORF">FHU28_002366</name>
</gene>
<dbReference type="RefSeq" id="WP_184683673.1">
    <property type="nucleotide sequence ID" value="NZ_JACHJC010000001.1"/>
</dbReference>
<reference evidence="3 4" key="1">
    <citation type="submission" date="2020-08" db="EMBL/GenBank/DDBJ databases">
        <title>Sequencing the genomes of 1000 actinobacteria strains.</title>
        <authorList>
            <person name="Klenk H.-P."/>
        </authorList>
    </citation>
    <scope>NUCLEOTIDE SEQUENCE [LARGE SCALE GENOMIC DNA]</scope>
    <source>
        <strain evidence="3 4">DSM 43036</strain>
    </source>
</reference>
<keyword evidence="1" id="KW-0472">Membrane</keyword>
<keyword evidence="4" id="KW-1185">Reference proteome</keyword>
<dbReference type="EMBL" id="JACHJC010000001">
    <property type="protein sequence ID" value="MBB5112527.1"/>
    <property type="molecule type" value="Genomic_DNA"/>
</dbReference>
<organism evidence="3 4">
    <name type="scientific">Micromonospora echinospora</name>
    <name type="common">Micromonospora purpurea</name>
    <dbReference type="NCBI Taxonomy" id="1877"/>
    <lineage>
        <taxon>Bacteria</taxon>
        <taxon>Bacillati</taxon>
        <taxon>Actinomycetota</taxon>
        <taxon>Actinomycetes</taxon>
        <taxon>Micromonosporales</taxon>
        <taxon>Micromonosporaceae</taxon>
        <taxon>Micromonospora</taxon>
    </lineage>
</organism>
<evidence type="ECO:0000259" key="2">
    <source>
        <dbReference type="PROSITE" id="PS51123"/>
    </source>
</evidence>
<feature type="domain" description="OmpA-like" evidence="2">
    <location>
        <begin position="280"/>
        <end position="405"/>
    </location>
</feature>
<dbReference type="PROSITE" id="PS51123">
    <property type="entry name" value="OMPA_2"/>
    <property type="match status" value="1"/>
</dbReference>
<proteinExistence type="predicted"/>
<dbReference type="PROSITE" id="PS51257">
    <property type="entry name" value="PROKAR_LIPOPROTEIN"/>
    <property type="match status" value="1"/>
</dbReference>
<evidence type="ECO:0000256" key="1">
    <source>
        <dbReference type="PROSITE-ProRule" id="PRU00473"/>
    </source>
</evidence>
<sequence length="409" mass="42549">MIHRSTNRVRQVAPLLAAGLVLTGFSGCGSDEPVPAPGGPTGATAVADGCELPTGPLAVAYGARANTPDPRLPEAVSDLIDRSLDGGHPVSAIRLDGTPEKAFSATFKSTAGNGDGRDVQLKRFRQSVDAEFANVRAEQQEADVLAALSLAARSVPEDGGTVVLADSGLQTTAPLDFRDGALLAAEPTEVTTFLKKHRLLPELNGRVVVLVGIGDTVAPQPTFDQRTHNNLIAIWKAVATEAGARCVAVFDGPGANRPRSGQLPAVTPVSPPPEPTPVTCGQTVLPNSGKVGFLPDRAVFVDPAAARSALAELAPTMTAGNQRIDLIGTTATDGTREGRRRLSLERAEAVKKILVELGVPAVRITTKGVGTEWDGHVPDLDRNGVLIPGPAAKNRSVVVRLYCPSGTTR</sequence>
<evidence type="ECO:0000313" key="4">
    <source>
        <dbReference type="Proteomes" id="UP000618986"/>
    </source>
</evidence>
<dbReference type="Pfam" id="PF00691">
    <property type="entry name" value="OmpA"/>
    <property type="match status" value="1"/>
</dbReference>
<dbReference type="InterPro" id="IPR006665">
    <property type="entry name" value="OmpA-like"/>
</dbReference>
<evidence type="ECO:0000313" key="3">
    <source>
        <dbReference type="EMBL" id="MBB5112527.1"/>
    </source>
</evidence>
<comment type="caution">
    <text evidence="3">The sequence shown here is derived from an EMBL/GenBank/DDBJ whole genome shotgun (WGS) entry which is preliminary data.</text>
</comment>
<protein>
    <submittedName>
        <fullName evidence="3">Outer membrane protein OmpA-like peptidoglycan-associated protein</fullName>
    </submittedName>
</protein>